<dbReference type="GO" id="GO:0034625">
    <property type="term" value="P:fatty acid elongation, monounsaturated fatty acid"/>
    <property type="evidence" value="ECO:0007669"/>
    <property type="project" value="TreeGrafter"/>
</dbReference>
<evidence type="ECO:0000256" key="7">
    <source>
        <dbReference type="ARBA" id="ARBA00023098"/>
    </source>
</evidence>
<organism evidence="11 12">
    <name type="scientific">Petrolisthes cinctipes</name>
    <name type="common">Flat porcelain crab</name>
    <dbReference type="NCBI Taxonomy" id="88211"/>
    <lineage>
        <taxon>Eukaryota</taxon>
        <taxon>Metazoa</taxon>
        <taxon>Ecdysozoa</taxon>
        <taxon>Arthropoda</taxon>
        <taxon>Crustacea</taxon>
        <taxon>Multicrustacea</taxon>
        <taxon>Malacostraca</taxon>
        <taxon>Eumalacostraca</taxon>
        <taxon>Eucarida</taxon>
        <taxon>Decapoda</taxon>
        <taxon>Pleocyemata</taxon>
        <taxon>Anomura</taxon>
        <taxon>Galatheoidea</taxon>
        <taxon>Porcellanidae</taxon>
        <taxon>Petrolisthes</taxon>
    </lineage>
</organism>
<dbReference type="GO" id="GO:0019367">
    <property type="term" value="P:fatty acid elongation, saturated fatty acid"/>
    <property type="evidence" value="ECO:0007669"/>
    <property type="project" value="TreeGrafter"/>
</dbReference>
<dbReference type="PANTHER" id="PTHR11157">
    <property type="entry name" value="FATTY ACID ACYL TRANSFERASE-RELATED"/>
    <property type="match status" value="1"/>
</dbReference>
<dbReference type="GO" id="GO:0005789">
    <property type="term" value="C:endoplasmic reticulum membrane"/>
    <property type="evidence" value="ECO:0007669"/>
    <property type="project" value="TreeGrafter"/>
</dbReference>
<evidence type="ECO:0000256" key="4">
    <source>
        <dbReference type="ARBA" id="ARBA00022692"/>
    </source>
</evidence>
<dbReference type="EMBL" id="JAWQEG010004505">
    <property type="protein sequence ID" value="KAK3861346.1"/>
    <property type="molecule type" value="Genomic_DNA"/>
</dbReference>
<keyword evidence="9 10" id="KW-0275">Fatty acid biosynthesis</keyword>
<sequence length="143" mass="16934">MENLHKYSWSDAMFKLTQDNKTIIYDLTLPPRQENGHYVTSTNYTYGFTFNFEEEFEVTDYTGWMRVNWWHSIIWISLYVSFIFAGQKYMSERTKFELRGLLSVWNVILAVFSTFGALRTVPEMIHLLYNYGLGFTVCFAGKP</sequence>
<comment type="caution">
    <text evidence="11">The sequence shown here is derived from an EMBL/GenBank/DDBJ whole genome shotgun (WGS) entry which is preliminary data.</text>
</comment>
<evidence type="ECO:0000256" key="3">
    <source>
        <dbReference type="ARBA" id="ARBA00022679"/>
    </source>
</evidence>
<feature type="transmembrane region" description="Helical" evidence="10">
    <location>
        <begin position="98"/>
        <end position="118"/>
    </location>
</feature>
<dbReference type="PANTHER" id="PTHR11157:SF17">
    <property type="entry name" value="ELONGATION OF VERY LONG CHAIN FATTY ACIDS PROTEIN 6"/>
    <property type="match status" value="1"/>
</dbReference>
<dbReference type="GO" id="GO:0030148">
    <property type="term" value="P:sphingolipid biosynthetic process"/>
    <property type="evidence" value="ECO:0007669"/>
    <property type="project" value="TreeGrafter"/>
</dbReference>
<keyword evidence="12" id="KW-1185">Reference proteome</keyword>
<name>A0AAE1ETY0_PETCI</name>
<evidence type="ECO:0000313" key="11">
    <source>
        <dbReference type="EMBL" id="KAK3861346.1"/>
    </source>
</evidence>
<dbReference type="EC" id="2.3.1.199" evidence="10"/>
<proteinExistence type="inferred from homology"/>
<keyword evidence="6 10" id="KW-1133">Transmembrane helix</keyword>
<keyword evidence="4 10" id="KW-0812">Transmembrane</keyword>
<evidence type="ECO:0000256" key="9">
    <source>
        <dbReference type="ARBA" id="ARBA00023160"/>
    </source>
</evidence>
<keyword evidence="8 10" id="KW-0472">Membrane</keyword>
<dbReference type="InterPro" id="IPR002076">
    <property type="entry name" value="ELO_fam"/>
</dbReference>
<comment type="caution">
    <text evidence="10">Lacks conserved residue(s) required for the propagation of feature annotation.</text>
</comment>
<dbReference type="GO" id="GO:0009922">
    <property type="term" value="F:fatty acid elongase activity"/>
    <property type="evidence" value="ECO:0007669"/>
    <property type="project" value="UniProtKB-EC"/>
</dbReference>
<dbReference type="GO" id="GO:0034626">
    <property type="term" value="P:fatty acid elongation, polyunsaturated fatty acid"/>
    <property type="evidence" value="ECO:0007669"/>
    <property type="project" value="TreeGrafter"/>
</dbReference>
<protein>
    <recommendedName>
        <fullName evidence="10">Elongation of very long chain fatty acids protein</fullName>
        <ecNumber evidence="10">2.3.1.199</ecNumber>
    </recommendedName>
    <alternativeName>
        <fullName evidence="10">Very-long-chain 3-oxoacyl-CoA synthase</fullName>
    </alternativeName>
</protein>
<comment type="similarity">
    <text evidence="10">Belongs to the ELO family.</text>
</comment>
<evidence type="ECO:0000256" key="6">
    <source>
        <dbReference type="ARBA" id="ARBA00022989"/>
    </source>
</evidence>
<keyword evidence="2 10" id="KW-0444">Lipid biosynthesis</keyword>
<dbReference type="GO" id="GO:0042761">
    <property type="term" value="P:very long-chain fatty acid biosynthetic process"/>
    <property type="evidence" value="ECO:0007669"/>
    <property type="project" value="TreeGrafter"/>
</dbReference>
<comment type="catalytic activity">
    <reaction evidence="10">
        <text>a very-long-chain acyl-CoA + malonyl-CoA + H(+) = a very-long-chain 3-oxoacyl-CoA + CO2 + CoA</text>
        <dbReference type="Rhea" id="RHEA:32727"/>
        <dbReference type="ChEBI" id="CHEBI:15378"/>
        <dbReference type="ChEBI" id="CHEBI:16526"/>
        <dbReference type="ChEBI" id="CHEBI:57287"/>
        <dbReference type="ChEBI" id="CHEBI:57384"/>
        <dbReference type="ChEBI" id="CHEBI:90725"/>
        <dbReference type="ChEBI" id="CHEBI:90736"/>
        <dbReference type="EC" id="2.3.1.199"/>
    </reaction>
</comment>
<keyword evidence="3 10" id="KW-0808">Transferase</keyword>
<evidence type="ECO:0000256" key="5">
    <source>
        <dbReference type="ARBA" id="ARBA00022832"/>
    </source>
</evidence>
<evidence type="ECO:0000313" key="12">
    <source>
        <dbReference type="Proteomes" id="UP001286313"/>
    </source>
</evidence>
<keyword evidence="7 10" id="KW-0443">Lipid metabolism</keyword>
<reference evidence="11" key="1">
    <citation type="submission" date="2023-10" db="EMBL/GenBank/DDBJ databases">
        <title>Genome assemblies of two species of porcelain crab, Petrolisthes cinctipes and Petrolisthes manimaculis (Anomura: Porcellanidae).</title>
        <authorList>
            <person name="Angst P."/>
        </authorList>
    </citation>
    <scope>NUCLEOTIDE SEQUENCE</scope>
    <source>
        <strain evidence="11">PB745_01</strain>
        <tissue evidence="11">Gill</tissue>
    </source>
</reference>
<dbReference type="Pfam" id="PF01151">
    <property type="entry name" value="ELO"/>
    <property type="match status" value="1"/>
</dbReference>
<dbReference type="Proteomes" id="UP001286313">
    <property type="component" value="Unassembled WGS sequence"/>
</dbReference>
<accession>A0AAE1ETY0</accession>
<evidence type="ECO:0000256" key="2">
    <source>
        <dbReference type="ARBA" id="ARBA00022516"/>
    </source>
</evidence>
<keyword evidence="5 10" id="KW-0276">Fatty acid metabolism</keyword>
<dbReference type="AlphaFoldDB" id="A0AAE1ETY0"/>
<evidence type="ECO:0000256" key="10">
    <source>
        <dbReference type="RuleBase" id="RU361115"/>
    </source>
</evidence>
<feature type="transmembrane region" description="Helical" evidence="10">
    <location>
        <begin position="69"/>
        <end position="86"/>
    </location>
</feature>
<gene>
    <name evidence="11" type="ORF">Pcinc_044510</name>
</gene>
<comment type="subcellular location">
    <subcellularLocation>
        <location evidence="1">Membrane</location>
        <topology evidence="1">Multi-pass membrane protein</topology>
    </subcellularLocation>
</comment>
<evidence type="ECO:0000256" key="8">
    <source>
        <dbReference type="ARBA" id="ARBA00023136"/>
    </source>
</evidence>
<evidence type="ECO:0000256" key="1">
    <source>
        <dbReference type="ARBA" id="ARBA00004141"/>
    </source>
</evidence>